<reference evidence="1 2" key="1">
    <citation type="submission" date="2019-09" db="EMBL/GenBank/DDBJ databases">
        <authorList>
            <person name="Chandra G."/>
            <person name="Truman W A."/>
        </authorList>
    </citation>
    <scope>NUCLEOTIDE SEQUENCE [LARGE SCALE GENOMIC DNA]</scope>
    <source>
        <strain evidence="1">PS928</strain>
    </source>
</reference>
<evidence type="ECO:0000313" key="1">
    <source>
        <dbReference type="EMBL" id="VVQ14126.1"/>
    </source>
</evidence>
<protein>
    <submittedName>
        <fullName evidence="1">Uncharacterized protein</fullName>
    </submittedName>
</protein>
<proteinExistence type="predicted"/>
<dbReference type="Proteomes" id="UP000381378">
    <property type="component" value="Unassembled WGS sequence"/>
</dbReference>
<name>A0A5E7UV76_PSEFL</name>
<accession>A0A5E7UV76</accession>
<gene>
    <name evidence="1" type="ORF">PS928_04091</name>
</gene>
<dbReference type="AlphaFoldDB" id="A0A5E7UV76"/>
<sequence length="49" mass="5212">MGVNDNAGILNERGVFEFLASKLAPTGVLGVSHISILWFRSLVGRNALA</sequence>
<dbReference type="EMBL" id="CABVJF010000016">
    <property type="protein sequence ID" value="VVQ14126.1"/>
    <property type="molecule type" value="Genomic_DNA"/>
</dbReference>
<organism evidence="1 2">
    <name type="scientific">Pseudomonas fluorescens</name>
    <dbReference type="NCBI Taxonomy" id="294"/>
    <lineage>
        <taxon>Bacteria</taxon>
        <taxon>Pseudomonadati</taxon>
        <taxon>Pseudomonadota</taxon>
        <taxon>Gammaproteobacteria</taxon>
        <taxon>Pseudomonadales</taxon>
        <taxon>Pseudomonadaceae</taxon>
        <taxon>Pseudomonas</taxon>
    </lineage>
</organism>
<evidence type="ECO:0000313" key="2">
    <source>
        <dbReference type="Proteomes" id="UP000381378"/>
    </source>
</evidence>